<comment type="caution">
    <text evidence="3">The sequence shown here is derived from an EMBL/GenBank/DDBJ whole genome shotgun (WGS) entry which is preliminary data.</text>
</comment>
<evidence type="ECO:0000313" key="4">
    <source>
        <dbReference type="Proteomes" id="UP000317893"/>
    </source>
</evidence>
<evidence type="ECO:0000259" key="2">
    <source>
        <dbReference type="Pfam" id="PF13490"/>
    </source>
</evidence>
<dbReference type="EMBL" id="VFMN01000001">
    <property type="protein sequence ID" value="TQJ07283.1"/>
    <property type="molecule type" value="Genomic_DNA"/>
</dbReference>
<keyword evidence="4" id="KW-1185">Reference proteome</keyword>
<evidence type="ECO:0000256" key="1">
    <source>
        <dbReference type="SAM" id="MobiDB-lite"/>
    </source>
</evidence>
<dbReference type="RefSeq" id="WP_141846212.1">
    <property type="nucleotide sequence ID" value="NZ_BAAAPR010000006.1"/>
</dbReference>
<sequence>MTTGHSHEHGGHQHATGASGQLAAGGSGIATDCSEALLRVYEYLDGEMSPADCAKIQAHLDDCAACLQQYHLDEALKAVVKRSCRAEAAPVELRATILQRLTMIRVTGSSEG</sequence>
<feature type="region of interest" description="Disordered" evidence="1">
    <location>
        <begin position="1"/>
        <end position="25"/>
    </location>
</feature>
<dbReference type="AlphaFoldDB" id="A0A542DW24"/>
<accession>A0A542DW24</accession>
<reference evidence="3 4" key="1">
    <citation type="submission" date="2019-06" db="EMBL/GenBank/DDBJ databases">
        <title>Sequencing the genomes of 1000 actinobacteria strains.</title>
        <authorList>
            <person name="Klenk H.-P."/>
        </authorList>
    </citation>
    <scope>NUCLEOTIDE SEQUENCE [LARGE SCALE GENOMIC DNA]</scope>
    <source>
        <strain evidence="3 4">DSM 18607</strain>
    </source>
</reference>
<dbReference type="Proteomes" id="UP000317893">
    <property type="component" value="Unassembled WGS sequence"/>
</dbReference>
<dbReference type="InterPro" id="IPR027383">
    <property type="entry name" value="Znf_put"/>
</dbReference>
<dbReference type="OrthoDB" id="3267840at2"/>
<dbReference type="NCBIfam" id="TIGR03988">
    <property type="entry name" value="antisig_RsrA"/>
    <property type="match status" value="1"/>
</dbReference>
<feature type="compositionally biased region" description="Basic and acidic residues" evidence="1">
    <location>
        <begin position="1"/>
        <end position="11"/>
    </location>
</feature>
<gene>
    <name evidence="3" type="ORF">FB458_0341</name>
</gene>
<organism evidence="3 4">
    <name type="scientific">Lapillicoccus jejuensis</name>
    <dbReference type="NCBI Taxonomy" id="402171"/>
    <lineage>
        <taxon>Bacteria</taxon>
        <taxon>Bacillati</taxon>
        <taxon>Actinomycetota</taxon>
        <taxon>Actinomycetes</taxon>
        <taxon>Micrococcales</taxon>
        <taxon>Intrasporangiaceae</taxon>
        <taxon>Lapillicoccus</taxon>
    </lineage>
</organism>
<evidence type="ECO:0000313" key="3">
    <source>
        <dbReference type="EMBL" id="TQJ07283.1"/>
    </source>
</evidence>
<proteinExistence type="predicted"/>
<dbReference type="InterPro" id="IPR024020">
    <property type="entry name" value="Anit_sigma_mycothiol_RsrA"/>
</dbReference>
<feature type="domain" description="Putative zinc-finger" evidence="2">
    <location>
        <begin position="33"/>
        <end position="66"/>
    </location>
</feature>
<name>A0A542DW24_9MICO</name>
<dbReference type="Pfam" id="PF13490">
    <property type="entry name" value="zf-HC2"/>
    <property type="match status" value="1"/>
</dbReference>
<protein>
    <submittedName>
        <fullName evidence="3">Mycothiol system anti-sigma-R factor</fullName>
    </submittedName>
</protein>